<dbReference type="RefSeq" id="WP_099799170.1">
    <property type="nucleotide sequence ID" value="NZ_CP018092.1"/>
</dbReference>
<dbReference type="OrthoDB" id="528641at2"/>
<name>A0A2D2Q3K2_PARLV</name>
<gene>
    <name evidence="1" type="ORF">BRW62_08875</name>
</gene>
<protein>
    <submittedName>
        <fullName evidence="1">Uncharacterized protein</fullName>
    </submittedName>
</protein>
<dbReference type="KEGG" id="slw:BRW62_08875"/>
<accession>A0A2D2Q3K2</accession>
<proteinExistence type="predicted"/>
<evidence type="ECO:0000313" key="1">
    <source>
        <dbReference type="EMBL" id="ATS18837.1"/>
    </source>
</evidence>
<dbReference type="AlphaFoldDB" id="A0A2D2Q3K2"/>
<keyword evidence="2" id="KW-1185">Reference proteome</keyword>
<reference evidence="2" key="2">
    <citation type="journal article" date="2022" name="Front. Microbiol.">
        <title>Comparative Genomic Analysis Revealed Distinct Molecular Components and Organization of CO2-Concentrating Mechanism in Thermophilic Cyanobacteria.</title>
        <authorList>
            <person name="Tang J."/>
            <person name="Zhou H."/>
            <person name="Yao D."/>
            <person name="Riaz S."/>
            <person name="You D."/>
            <person name="Klepacz-Smolka A."/>
            <person name="Daroch M."/>
        </authorList>
    </citation>
    <scope>NUCLEOTIDE SEQUENCE [LARGE SCALE GENOMIC DNA]</scope>
    <source>
        <strain evidence="2">PCC 6715</strain>
    </source>
</reference>
<dbReference type="EMBL" id="CP018092">
    <property type="protein sequence ID" value="ATS18837.1"/>
    <property type="molecule type" value="Genomic_DNA"/>
</dbReference>
<reference evidence="1 2" key="1">
    <citation type="submission" date="2016-11" db="EMBL/GenBank/DDBJ databases">
        <title>Complete genome sequence of thermophilic cyanobacteria strain Synechococcus sp. PCC6715.</title>
        <authorList>
            <person name="Tang J."/>
            <person name="Daroch M."/>
            <person name="Liang Y."/>
            <person name="Jiang D."/>
            <person name="Shah M."/>
        </authorList>
    </citation>
    <scope>NUCLEOTIDE SEQUENCE [LARGE SCALE GENOMIC DNA]</scope>
    <source>
        <strain evidence="1 2">PCC 6715</strain>
    </source>
</reference>
<dbReference type="Proteomes" id="UP000231057">
    <property type="component" value="Chromosome"/>
</dbReference>
<evidence type="ECO:0000313" key="2">
    <source>
        <dbReference type="Proteomes" id="UP000231057"/>
    </source>
</evidence>
<sequence>MNVSPTVRYYVRRLLAAHPAVQSRLQEQPPTTMESPEDRLEGYINLDSLTYPQLNELEFLVELHQKIKVNEPHHTQHLKNIERKIFNLVGVDLSALSVSPDVVAELASFFSDREETESPATTISAPTEALTLRQYGQYFQLVTSITARYLGKMIVNNYWLLTRPQQGWLSQLRVDMFWDINNLLQSLPTARTEMPLSEAEVEALDQWIHGFIRHACRVLPTLPRLLLAAGMPSHVLYDLVGQPSSN</sequence>
<organism evidence="1 2">
    <name type="scientific">Parathermosynechococcus lividus PCC 6715</name>
    <dbReference type="NCBI Taxonomy" id="1917166"/>
    <lineage>
        <taxon>Bacteria</taxon>
        <taxon>Bacillati</taxon>
        <taxon>Cyanobacteriota</taxon>
        <taxon>Cyanophyceae</taxon>
        <taxon>Acaryochloridales</taxon>
        <taxon>Thermosynechococcaceae</taxon>
        <taxon>Parathermosynechococcus</taxon>
    </lineage>
</organism>